<keyword evidence="2" id="KW-1185">Reference proteome</keyword>
<accession>A0ACC2FG65</accession>
<name>A0ACC2FG65_DALPE</name>
<sequence>MISGWCSPCYGRNRVCFRWVGKVSPTHPQGLDDRPPGHLLHTDRCQGKATQLIVDLSDLPHGLLRLLQMGQVLYNQDGETLNCLPRFHHTVNCRLDLDSSP</sequence>
<dbReference type="EMBL" id="CM055755">
    <property type="protein sequence ID" value="KAJ7990371.1"/>
    <property type="molecule type" value="Genomic_DNA"/>
</dbReference>
<evidence type="ECO:0000313" key="1">
    <source>
        <dbReference type="EMBL" id="KAJ7990371.1"/>
    </source>
</evidence>
<dbReference type="Proteomes" id="UP001157502">
    <property type="component" value="Chromosome 28"/>
</dbReference>
<gene>
    <name evidence="1" type="ORF">DPEC_G00299600</name>
</gene>
<evidence type="ECO:0000313" key="2">
    <source>
        <dbReference type="Proteomes" id="UP001157502"/>
    </source>
</evidence>
<reference evidence="1" key="1">
    <citation type="submission" date="2021-05" db="EMBL/GenBank/DDBJ databases">
        <authorList>
            <person name="Pan Q."/>
            <person name="Jouanno E."/>
            <person name="Zahm M."/>
            <person name="Klopp C."/>
            <person name="Cabau C."/>
            <person name="Louis A."/>
            <person name="Berthelot C."/>
            <person name="Parey E."/>
            <person name="Roest Crollius H."/>
            <person name="Montfort J."/>
            <person name="Robinson-Rechavi M."/>
            <person name="Bouchez O."/>
            <person name="Lampietro C."/>
            <person name="Lopez Roques C."/>
            <person name="Donnadieu C."/>
            <person name="Postlethwait J."/>
            <person name="Bobe J."/>
            <person name="Dillon D."/>
            <person name="Chandos A."/>
            <person name="von Hippel F."/>
            <person name="Guiguen Y."/>
        </authorList>
    </citation>
    <scope>NUCLEOTIDE SEQUENCE</scope>
    <source>
        <strain evidence="1">YG-Jan2019</strain>
    </source>
</reference>
<organism evidence="1 2">
    <name type="scientific">Dallia pectoralis</name>
    <name type="common">Alaska blackfish</name>
    <dbReference type="NCBI Taxonomy" id="75939"/>
    <lineage>
        <taxon>Eukaryota</taxon>
        <taxon>Metazoa</taxon>
        <taxon>Chordata</taxon>
        <taxon>Craniata</taxon>
        <taxon>Vertebrata</taxon>
        <taxon>Euteleostomi</taxon>
        <taxon>Actinopterygii</taxon>
        <taxon>Neopterygii</taxon>
        <taxon>Teleostei</taxon>
        <taxon>Protacanthopterygii</taxon>
        <taxon>Esociformes</taxon>
        <taxon>Umbridae</taxon>
        <taxon>Dallia</taxon>
    </lineage>
</organism>
<proteinExistence type="predicted"/>
<protein>
    <submittedName>
        <fullName evidence="1">Uncharacterized protein</fullName>
    </submittedName>
</protein>
<comment type="caution">
    <text evidence="1">The sequence shown here is derived from an EMBL/GenBank/DDBJ whole genome shotgun (WGS) entry which is preliminary data.</text>
</comment>